<reference evidence="2" key="1">
    <citation type="submission" date="2025-08" db="UniProtKB">
        <authorList>
            <consortium name="RefSeq"/>
        </authorList>
    </citation>
    <scope>IDENTIFICATION</scope>
    <source>
        <tissue evidence="2">Whole insect</tissue>
    </source>
</reference>
<accession>A0A6P7FMW8</accession>
<name>A0A6P7FMW8_DIAVI</name>
<feature type="region of interest" description="Disordered" evidence="1">
    <location>
        <begin position="1"/>
        <end position="72"/>
    </location>
</feature>
<organism evidence="2">
    <name type="scientific">Diabrotica virgifera virgifera</name>
    <name type="common">western corn rootworm</name>
    <dbReference type="NCBI Taxonomy" id="50390"/>
    <lineage>
        <taxon>Eukaryota</taxon>
        <taxon>Metazoa</taxon>
        <taxon>Ecdysozoa</taxon>
        <taxon>Arthropoda</taxon>
        <taxon>Hexapoda</taxon>
        <taxon>Insecta</taxon>
        <taxon>Pterygota</taxon>
        <taxon>Neoptera</taxon>
        <taxon>Endopterygota</taxon>
        <taxon>Coleoptera</taxon>
        <taxon>Polyphaga</taxon>
        <taxon>Cucujiformia</taxon>
        <taxon>Chrysomeloidea</taxon>
        <taxon>Chrysomelidae</taxon>
        <taxon>Galerucinae</taxon>
        <taxon>Diabroticina</taxon>
        <taxon>Diabroticites</taxon>
        <taxon>Diabrotica</taxon>
    </lineage>
</organism>
<protein>
    <submittedName>
        <fullName evidence="2">Uncharacterized protein LOC114331977 isoform X1</fullName>
    </submittedName>
</protein>
<dbReference type="RefSeq" id="XP_028137471.1">
    <property type="nucleotide sequence ID" value="XM_028281670.1"/>
</dbReference>
<evidence type="ECO:0000313" key="2">
    <source>
        <dbReference type="RefSeq" id="XP_028137471.1"/>
    </source>
</evidence>
<dbReference type="AlphaFoldDB" id="A0A6P7FMW8"/>
<dbReference type="InParanoid" id="A0A6P7FMW8"/>
<sequence length="132" mass="14493">MESNSPKSPRSPLTYEKVAEEKALKSPKSPKSPMRPFRLRFHRMLSTGSLKSGSTSSTPASPSPGAKSPLGKFYSFDTESLDAVKNAKCGENRPASLNSPANERKMQENSMSAWCCVLFIVFKCSIKFNVLV</sequence>
<proteinExistence type="predicted"/>
<feature type="compositionally biased region" description="Low complexity" evidence="1">
    <location>
        <begin position="45"/>
        <end position="72"/>
    </location>
</feature>
<gene>
    <name evidence="2" type="primary">LOC114331977</name>
</gene>
<evidence type="ECO:0000256" key="1">
    <source>
        <dbReference type="SAM" id="MobiDB-lite"/>
    </source>
</evidence>